<accession>A0A3B0CGJ3</accession>
<gene>
    <name evidence="2" type="ORF">D7Z94_06585</name>
</gene>
<sequence length="763" mass="88237">MIGRILYRESVHGVINYVFGKTKIRVLGYQNTYSKTDTTQEQFTRILHHLGGRHESQKRYVHISLNLPHGEKLNDSDFYELSKNYMENMGYGEQPFVVVRHFDTQHQHVHIVSTTVKENGNLIDLSHDFRRNVATQKYLEQRFGLSPSPETKSSRELPLYRLPEIKKDDTNGVKFYIQDILNSTLQKHKVRSFKELAQLVAPYHIVVKPTKNRSGRIGVSYGIAIDNGYRSRFIDGYTVHPRLSGPKLQAIFNRQSQSKSLPMHRKRLEKQLMTTFQLFKSIYPEDLPHILKSYQKIDAKVRYNDEGKPLDFTILDKSGYVFNSQEISSLLGFEANSVLNDKGKGVKTELDTRSNQMALEVRKLIKNAFYTAYLNGYKDSLLSEFVRNKRLNELLPIICSSERFVFLNTYLQRNPTFLASLIRSEFEQTQRAIYVSESKKEVEVLHQKAFLIQKILGKGLFDVTSDKAIVFELLQSLGVKYVRGHIAYLNSNRHQSPLALPNFMLPETTNSYVSTGFISQNEKVLNALVNNVPFKEAGINGSVFFLPIIFPSLYGSMSDKHRQTFEELSLSAYQETGEKLHIPFEKSAKDYIRLFNAKGIYFLRKENHLFLHSIYSKFPVGVPLLPKTQKYLLATKGLDTILKDQRTILDKTTSQKQGHLKNLWVSYLIEKQLYEKAAFMIANDGVRPNLSQEILKFHMENGLREKILVANNQKVNAKHARLLRRSVYAFSSLLGKSSYREEEVFDGFRDELTDYEKYKSNFI</sequence>
<reference evidence="2 3" key="1">
    <citation type="submission" date="2018-10" db="EMBL/GenBank/DDBJ databases">
        <title>Ulvibacterium marinum gen. nov., sp. nov., a novel marine bacterium of the family Flavobacteriaceae, isolated from a culture of the green alga Ulva prolifera.</title>
        <authorList>
            <person name="Zhang Z."/>
        </authorList>
    </citation>
    <scope>NUCLEOTIDE SEQUENCE [LARGE SCALE GENOMIC DNA]</scope>
    <source>
        <strain evidence="2 3">CCMM003</strain>
    </source>
</reference>
<protein>
    <recommendedName>
        <fullName evidence="1">MobA/VirD2-like nuclease domain-containing protein</fullName>
    </recommendedName>
</protein>
<evidence type="ECO:0000313" key="3">
    <source>
        <dbReference type="Proteomes" id="UP000276603"/>
    </source>
</evidence>
<dbReference type="InterPro" id="IPR005094">
    <property type="entry name" value="Endonuclease_MobA/VirD2"/>
</dbReference>
<dbReference type="Proteomes" id="UP000276603">
    <property type="component" value="Unassembled WGS sequence"/>
</dbReference>
<dbReference type="Pfam" id="PF03432">
    <property type="entry name" value="Relaxase"/>
    <property type="match status" value="1"/>
</dbReference>
<evidence type="ECO:0000259" key="1">
    <source>
        <dbReference type="Pfam" id="PF03432"/>
    </source>
</evidence>
<dbReference type="AlphaFoldDB" id="A0A3B0CGJ3"/>
<proteinExistence type="predicted"/>
<dbReference type="OrthoDB" id="915634at2"/>
<keyword evidence="3" id="KW-1185">Reference proteome</keyword>
<name>A0A3B0CGJ3_9FLAO</name>
<dbReference type="EMBL" id="RBCJ01000001">
    <property type="protein sequence ID" value="RKN83479.1"/>
    <property type="molecule type" value="Genomic_DNA"/>
</dbReference>
<organism evidence="2 3">
    <name type="scientific">Ulvibacterium marinum</name>
    <dbReference type="NCBI Taxonomy" id="2419782"/>
    <lineage>
        <taxon>Bacteria</taxon>
        <taxon>Pseudomonadati</taxon>
        <taxon>Bacteroidota</taxon>
        <taxon>Flavobacteriia</taxon>
        <taxon>Flavobacteriales</taxon>
        <taxon>Flavobacteriaceae</taxon>
        <taxon>Ulvibacterium</taxon>
    </lineage>
</organism>
<dbReference type="RefSeq" id="WP_120710686.1">
    <property type="nucleotide sequence ID" value="NZ_RBCJ01000001.1"/>
</dbReference>
<evidence type="ECO:0000313" key="2">
    <source>
        <dbReference type="EMBL" id="RKN83479.1"/>
    </source>
</evidence>
<feature type="domain" description="MobA/VirD2-like nuclease" evidence="1">
    <location>
        <begin position="25"/>
        <end position="145"/>
    </location>
</feature>
<comment type="caution">
    <text evidence="2">The sequence shown here is derived from an EMBL/GenBank/DDBJ whole genome shotgun (WGS) entry which is preliminary data.</text>
</comment>